<dbReference type="InterPro" id="IPR028581">
    <property type="entry name" value="DeoC_typeI"/>
</dbReference>
<comment type="subcellular location">
    <subcellularLocation>
        <location evidence="6">Cytoplasm</location>
    </subcellularLocation>
</comment>
<evidence type="ECO:0000313" key="7">
    <source>
        <dbReference type="EMBL" id="MFC5269072.1"/>
    </source>
</evidence>
<dbReference type="EC" id="4.1.2.4" evidence="6"/>
<comment type="caution">
    <text evidence="7">The sequence shown here is derived from an EMBL/GenBank/DDBJ whole genome shotgun (WGS) entry which is preliminary data.</text>
</comment>
<dbReference type="EMBL" id="JBHSKT010000001">
    <property type="protein sequence ID" value="MFC5269072.1"/>
    <property type="molecule type" value="Genomic_DNA"/>
</dbReference>
<name>A0ABW0E416_9BACT</name>
<dbReference type="GO" id="GO:0004139">
    <property type="term" value="F:deoxyribose-phosphate aldolase activity"/>
    <property type="evidence" value="ECO:0007669"/>
    <property type="project" value="UniProtKB-EC"/>
</dbReference>
<dbReference type="Gene3D" id="3.20.20.70">
    <property type="entry name" value="Aldolase class I"/>
    <property type="match status" value="1"/>
</dbReference>
<gene>
    <name evidence="6 7" type="primary">deoC</name>
    <name evidence="7" type="ORF">ACFPIB_00535</name>
</gene>
<dbReference type="PIRSF" id="PIRSF001357">
    <property type="entry name" value="DeoC"/>
    <property type="match status" value="1"/>
</dbReference>
<accession>A0ABW0E416</accession>
<dbReference type="NCBIfam" id="TIGR00126">
    <property type="entry name" value="deoC"/>
    <property type="match status" value="1"/>
</dbReference>
<dbReference type="Pfam" id="PF01791">
    <property type="entry name" value="DeoC"/>
    <property type="match status" value="1"/>
</dbReference>
<feature type="active site" description="Schiff-base intermediate with acetaldehyde" evidence="6">
    <location>
        <position position="153"/>
    </location>
</feature>
<dbReference type="InterPro" id="IPR011343">
    <property type="entry name" value="DeoC"/>
</dbReference>
<evidence type="ECO:0000256" key="6">
    <source>
        <dbReference type="HAMAP-Rule" id="MF_00114"/>
    </source>
</evidence>
<dbReference type="HAMAP" id="MF_00114">
    <property type="entry name" value="DeoC_type1"/>
    <property type="match status" value="1"/>
</dbReference>
<feature type="active site" description="Proton donor/acceptor" evidence="6">
    <location>
        <position position="182"/>
    </location>
</feature>
<keyword evidence="2 6" id="KW-0963">Cytoplasm</keyword>
<keyword evidence="4 6" id="KW-0704">Schiff base</keyword>
<evidence type="ECO:0000313" key="8">
    <source>
        <dbReference type="Proteomes" id="UP001596161"/>
    </source>
</evidence>
<evidence type="ECO:0000256" key="2">
    <source>
        <dbReference type="ARBA" id="ARBA00022490"/>
    </source>
</evidence>
<dbReference type="RefSeq" id="WP_378015457.1">
    <property type="nucleotide sequence ID" value="NZ_JBHSKT010000001.1"/>
</dbReference>
<dbReference type="InterPro" id="IPR013785">
    <property type="entry name" value="Aldolase_TIM"/>
</dbReference>
<organism evidence="7 8">
    <name type="scientific">Adhaeribacter terreus</name>
    <dbReference type="NCBI Taxonomy" id="529703"/>
    <lineage>
        <taxon>Bacteria</taxon>
        <taxon>Pseudomonadati</taxon>
        <taxon>Bacteroidota</taxon>
        <taxon>Cytophagia</taxon>
        <taxon>Cytophagales</taxon>
        <taxon>Hymenobacteraceae</taxon>
        <taxon>Adhaeribacter</taxon>
    </lineage>
</organism>
<dbReference type="Proteomes" id="UP001596161">
    <property type="component" value="Unassembled WGS sequence"/>
</dbReference>
<reference evidence="8" key="1">
    <citation type="journal article" date="2019" name="Int. J. Syst. Evol. Microbiol.">
        <title>The Global Catalogue of Microorganisms (GCM) 10K type strain sequencing project: providing services to taxonomists for standard genome sequencing and annotation.</title>
        <authorList>
            <consortium name="The Broad Institute Genomics Platform"/>
            <consortium name="The Broad Institute Genome Sequencing Center for Infectious Disease"/>
            <person name="Wu L."/>
            <person name="Ma J."/>
        </authorList>
    </citation>
    <scope>NUCLEOTIDE SEQUENCE [LARGE SCALE GENOMIC DNA]</scope>
    <source>
        <strain evidence="8">KACC 12602</strain>
    </source>
</reference>
<dbReference type="CDD" id="cd00959">
    <property type="entry name" value="DeoC"/>
    <property type="match status" value="1"/>
</dbReference>
<protein>
    <recommendedName>
        <fullName evidence="6">Deoxyribose-phosphate aldolase</fullName>
        <shortName evidence="6">DERA</shortName>
        <ecNumber evidence="6">4.1.2.4</ecNumber>
    </recommendedName>
    <alternativeName>
        <fullName evidence="6">2-deoxy-D-ribose 5-phosphate aldolase</fullName>
    </alternativeName>
    <alternativeName>
        <fullName evidence="6">Phosphodeoxyriboaldolase</fullName>
        <shortName evidence="6">Deoxyriboaldolase</shortName>
    </alternativeName>
</protein>
<comment type="function">
    <text evidence="6">Catalyzes a reversible aldol reaction between acetaldehyde and D-glyceraldehyde 3-phosphate to generate 2-deoxy-D-ribose 5-phosphate.</text>
</comment>
<sequence length="215" mass="23286">MNLAAYIDHTLLRPDATQEQILQLCAEAREHQFAAVCVPPCYVRTAKEALAETSVNIATVIGFPLGYSLADVKFFETHKALAQGATEIDMVINVAAFKSGHFSEVQEEIEQLSTLCHFKNAVLKVIVETALLTEEELVQICEMCAGANVDYVKTSTGFASRGASVRDVEIMRANLPEHIKIKASGGIKTREFALELIAAGADRIGTSSGVALMQK</sequence>
<dbReference type="PANTHER" id="PTHR10889">
    <property type="entry name" value="DEOXYRIBOSE-PHOSPHATE ALDOLASE"/>
    <property type="match status" value="1"/>
</dbReference>
<evidence type="ECO:0000256" key="5">
    <source>
        <dbReference type="ARBA" id="ARBA00048791"/>
    </source>
</evidence>
<feature type="active site" description="Proton donor/acceptor" evidence="6">
    <location>
        <position position="89"/>
    </location>
</feature>
<comment type="similarity">
    <text evidence="1 6">Belongs to the DeoC/FbaB aldolase family. DeoC type 1 subfamily.</text>
</comment>
<evidence type="ECO:0000256" key="1">
    <source>
        <dbReference type="ARBA" id="ARBA00010936"/>
    </source>
</evidence>
<comment type="pathway">
    <text evidence="6">Carbohydrate degradation; 2-deoxy-D-ribose 1-phosphate degradation; D-glyceraldehyde 3-phosphate and acetaldehyde from 2-deoxy-alpha-D-ribose 1-phosphate: step 2/2.</text>
</comment>
<keyword evidence="8" id="KW-1185">Reference proteome</keyword>
<comment type="catalytic activity">
    <reaction evidence="5 6">
        <text>2-deoxy-D-ribose 5-phosphate = D-glyceraldehyde 3-phosphate + acetaldehyde</text>
        <dbReference type="Rhea" id="RHEA:12821"/>
        <dbReference type="ChEBI" id="CHEBI:15343"/>
        <dbReference type="ChEBI" id="CHEBI:59776"/>
        <dbReference type="ChEBI" id="CHEBI:62877"/>
        <dbReference type="EC" id="4.1.2.4"/>
    </reaction>
</comment>
<keyword evidence="3 6" id="KW-0456">Lyase</keyword>
<evidence type="ECO:0000256" key="3">
    <source>
        <dbReference type="ARBA" id="ARBA00023239"/>
    </source>
</evidence>
<dbReference type="SUPFAM" id="SSF51569">
    <property type="entry name" value="Aldolase"/>
    <property type="match status" value="1"/>
</dbReference>
<proteinExistence type="inferred from homology"/>
<dbReference type="SMART" id="SM01133">
    <property type="entry name" value="DeoC"/>
    <property type="match status" value="1"/>
</dbReference>
<evidence type="ECO:0000256" key="4">
    <source>
        <dbReference type="ARBA" id="ARBA00023270"/>
    </source>
</evidence>
<dbReference type="InterPro" id="IPR002915">
    <property type="entry name" value="DeoC/FbaB/LacD_aldolase"/>
</dbReference>
<dbReference type="PANTHER" id="PTHR10889:SF1">
    <property type="entry name" value="DEOXYRIBOSE-PHOSPHATE ALDOLASE"/>
    <property type="match status" value="1"/>
</dbReference>